<evidence type="ECO:0000313" key="2">
    <source>
        <dbReference type="Proteomes" id="UP000295814"/>
    </source>
</evidence>
<gene>
    <name evidence="1" type="ORF">E1J38_014955</name>
</gene>
<dbReference type="OrthoDB" id="9864334at2"/>
<protein>
    <submittedName>
        <fullName evidence="1">Uncharacterized protein</fullName>
    </submittedName>
</protein>
<dbReference type="RefSeq" id="WP_133357644.1">
    <property type="nucleotide sequence ID" value="NZ_SMZJ02000031.1"/>
</dbReference>
<dbReference type="Proteomes" id="UP000295814">
    <property type="component" value="Unassembled WGS sequence"/>
</dbReference>
<dbReference type="EMBL" id="SMZJ02000031">
    <property type="protein sequence ID" value="TWO29754.1"/>
    <property type="molecule type" value="Genomic_DNA"/>
</dbReference>
<name>A0A562Y5S1_9FLAO</name>
<accession>A0A562Y5S1</accession>
<comment type="caution">
    <text evidence="1">The sequence shown here is derived from an EMBL/GenBank/DDBJ whole genome shotgun (WGS) entry which is preliminary data.</text>
</comment>
<evidence type="ECO:0000313" key="1">
    <source>
        <dbReference type="EMBL" id="TWO29754.1"/>
    </source>
</evidence>
<dbReference type="AlphaFoldDB" id="A0A562Y5S1"/>
<organism evidence="1 2">
    <name type="scientific">Seonamhaeicola sediminis</name>
    <dbReference type="NCBI Taxonomy" id="2528206"/>
    <lineage>
        <taxon>Bacteria</taxon>
        <taxon>Pseudomonadati</taxon>
        <taxon>Bacteroidota</taxon>
        <taxon>Flavobacteriia</taxon>
        <taxon>Flavobacteriales</taxon>
        <taxon>Flavobacteriaceae</taxon>
    </lineage>
</organism>
<reference evidence="1 2" key="1">
    <citation type="submission" date="2019-07" db="EMBL/GenBank/DDBJ databases">
        <title>Seonamhaeicola sp. W255 draft genome.</title>
        <authorList>
            <person name="Zhang X.-Y."/>
            <person name="Zhang R."/>
            <person name="Zhong Y.-L."/>
            <person name="Du Z.-J."/>
        </authorList>
    </citation>
    <scope>NUCLEOTIDE SEQUENCE [LARGE SCALE GENOMIC DNA]</scope>
    <source>
        <strain evidence="1 2">W255</strain>
    </source>
</reference>
<sequence>MPKYLIKFTPKEFYPDFSDLTNYNIKLGTFHHYRNIENSILSDKNEGQRGLTLRIKKPCSKLEQLSKEEGSYITYDESYLNENGEFKAEFYLQLHDHLLEFNAWLFCCSHVDDLEYINTLKEHFKCESYFYIYDVDKFVNSIQRALSDDLKANPLNENNEERVIYEKGGNVFIDGYKDAVKYSDKSKWMNRECETLTEFIESKKSREVDQNLWFQKPKRYIAEQEVRFIYFPSEGRTERKRFNIRDDFRILGCDFSDCISEEPKSYE</sequence>
<proteinExistence type="predicted"/>
<keyword evidence="2" id="KW-1185">Reference proteome</keyword>